<dbReference type="PANTHER" id="PTHR43104">
    <property type="entry name" value="L-2-HYDROXYGLUTARATE DEHYDROGENASE, MITOCHONDRIAL"/>
    <property type="match status" value="1"/>
</dbReference>
<dbReference type="Proteomes" id="UP000037939">
    <property type="component" value="Unassembled WGS sequence"/>
</dbReference>
<dbReference type="STRING" id="857265.WG78_12775"/>
<keyword evidence="8" id="KW-1185">Reference proteome</keyword>
<gene>
    <name evidence="7" type="primary">lhgO</name>
    <name evidence="7" type="ORF">WG78_12775</name>
</gene>
<dbReference type="Pfam" id="PF01266">
    <property type="entry name" value="DAO"/>
    <property type="match status" value="1"/>
</dbReference>
<feature type="domain" description="FAD dependent oxidoreductase" evidence="6">
    <location>
        <begin position="5"/>
        <end position="374"/>
    </location>
</feature>
<evidence type="ECO:0000256" key="5">
    <source>
        <dbReference type="ARBA" id="ARBA00037941"/>
    </source>
</evidence>
<accession>A0A0N0XID0</accession>
<evidence type="ECO:0000256" key="4">
    <source>
        <dbReference type="ARBA" id="ARBA00023002"/>
    </source>
</evidence>
<evidence type="ECO:0000313" key="7">
    <source>
        <dbReference type="EMBL" id="KPC52721.1"/>
    </source>
</evidence>
<evidence type="ECO:0000313" key="8">
    <source>
        <dbReference type="Proteomes" id="UP000037939"/>
    </source>
</evidence>
<dbReference type="Gene3D" id="3.30.9.10">
    <property type="entry name" value="D-Amino Acid Oxidase, subunit A, domain 2"/>
    <property type="match status" value="1"/>
</dbReference>
<evidence type="ECO:0000259" key="6">
    <source>
        <dbReference type="Pfam" id="PF01266"/>
    </source>
</evidence>
<dbReference type="EMBL" id="LAQT01000009">
    <property type="protein sequence ID" value="KPC52721.1"/>
    <property type="molecule type" value="Genomic_DNA"/>
</dbReference>
<comment type="cofactor">
    <cofactor evidence="1">
        <name>FAD</name>
        <dbReference type="ChEBI" id="CHEBI:57692"/>
    </cofactor>
</comment>
<dbReference type="EC" id="1.1.3.15" evidence="7"/>
<evidence type="ECO:0000256" key="3">
    <source>
        <dbReference type="ARBA" id="ARBA00022827"/>
    </source>
</evidence>
<comment type="similarity">
    <text evidence="5">Belongs to the L2HGDH family.</text>
</comment>
<dbReference type="OrthoDB" id="9801699at2"/>
<dbReference type="SUPFAM" id="SSF51905">
    <property type="entry name" value="FAD/NAD(P)-binding domain"/>
    <property type="match status" value="1"/>
</dbReference>
<comment type="caution">
    <text evidence="7">The sequence shown here is derived from an EMBL/GenBank/DDBJ whole genome shotgun (WGS) entry which is preliminary data.</text>
</comment>
<dbReference type="InterPro" id="IPR036188">
    <property type="entry name" value="FAD/NAD-bd_sf"/>
</dbReference>
<keyword evidence="2" id="KW-0285">Flavoprotein</keyword>
<dbReference type="Gene3D" id="3.50.50.60">
    <property type="entry name" value="FAD/NAD(P)-binding domain"/>
    <property type="match status" value="1"/>
</dbReference>
<evidence type="ECO:0000256" key="2">
    <source>
        <dbReference type="ARBA" id="ARBA00022630"/>
    </source>
</evidence>
<sequence>MQTVDIVVVGAGVVGLAVARALARAGRQVLVLEAAPQAGMGTSARGSKVIHAGLYYPAGSLKAQLCTHGRQLLYAYCQQRQIAYRRCGKLLVATSDNELDQLHALQLKAKRNGVTNLQLISAARAQALEPELRCSGALLSPDTGIVDSAAYVRALQTDAERAGARFVFNAELASAETRADGFMLIVRDAMGTQWRARQLINCAGLWAPRLAAQISGLPQQAVPQAYYAKGHYFRCDAPSRFSHLIYPLPNQAGLGVHLTLDLAGRVRFGPDVQWLDGPGIAADPAHIAPYPADPQRAAAFYTEIRKYWPGLPDGALRPDSAGIRPKLAGADAAAQDFRIDTEAQHGVRGLINLFGIESPGLTASLALGEHVAALVQSGAEVAAATA</sequence>
<dbReference type="AlphaFoldDB" id="A0A0N0XID0"/>
<organism evidence="7 8">
    <name type="scientific">Amantichitinum ursilacus</name>
    <dbReference type="NCBI Taxonomy" id="857265"/>
    <lineage>
        <taxon>Bacteria</taxon>
        <taxon>Pseudomonadati</taxon>
        <taxon>Pseudomonadota</taxon>
        <taxon>Betaproteobacteria</taxon>
        <taxon>Neisseriales</taxon>
        <taxon>Chitinibacteraceae</taxon>
        <taxon>Amantichitinum</taxon>
    </lineage>
</organism>
<protein>
    <submittedName>
        <fullName evidence="7">L-2-hydroxyglutarate oxidase LhgO</fullName>
        <ecNumber evidence="7">1.1.3.15</ecNumber>
    </submittedName>
</protein>
<dbReference type="GO" id="GO:0047545">
    <property type="term" value="F:(S)-2-hydroxyglutarate dehydrogenase activity"/>
    <property type="evidence" value="ECO:0007669"/>
    <property type="project" value="TreeGrafter"/>
</dbReference>
<dbReference type="RefSeq" id="WP_053938192.1">
    <property type="nucleotide sequence ID" value="NZ_LAQT01000009.1"/>
</dbReference>
<dbReference type="InterPro" id="IPR006076">
    <property type="entry name" value="FAD-dep_OxRdtase"/>
</dbReference>
<dbReference type="PATRIC" id="fig|857265.3.peg.2632"/>
<evidence type="ECO:0000256" key="1">
    <source>
        <dbReference type="ARBA" id="ARBA00001974"/>
    </source>
</evidence>
<reference evidence="7 8" key="1">
    <citation type="submission" date="2015-07" db="EMBL/GenBank/DDBJ databases">
        <title>Draft genome sequence of the Amantichitinum ursilacus IGB-41, a new chitin-degrading bacterium.</title>
        <authorList>
            <person name="Kirstahler P."/>
            <person name="Guenther M."/>
            <person name="Grumaz C."/>
            <person name="Rupp S."/>
            <person name="Zibek S."/>
            <person name="Sohn K."/>
        </authorList>
    </citation>
    <scope>NUCLEOTIDE SEQUENCE [LARGE SCALE GENOMIC DNA]</scope>
    <source>
        <strain evidence="7 8">IGB-41</strain>
    </source>
</reference>
<name>A0A0N0XID0_9NEIS</name>
<dbReference type="PANTHER" id="PTHR43104:SF4">
    <property type="entry name" value="L-2-HYDROXYGLUTARATE DEHYDROGENASE, MITOCHONDRIAL"/>
    <property type="match status" value="1"/>
</dbReference>
<keyword evidence="4 7" id="KW-0560">Oxidoreductase</keyword>
<proteinExistence type="inferred from homology"/>
<dbReference type="GO" id="GO:0003973">
    <property type="term" value="F:(S)-2-hydroxy-acid oxidase activity"/>
    <property type="evidence" value="ECO:0007669"/>
    <property type="project" value="UniProtKB-EC"/>
</dbReference>
<keyword evidence="3" id="KW-0274">FAD</keyword>